<dbReference type="Proteomes" id="UP000789901">
    <property type="component" value="Unassembled WGS sequence"/>
</dbReference>
<reference evidence="1 2" key="1">
    <citation type="submission" date="2021-06" db="EMBL/GenBank/DDBJ databases">
        <authorList>
            <person name="Kallberg Y."/>
            <person name="Tangrot J."/>
            <person name="Rosling A."/>
        </authorList>
    </citation>
    <scope>NUCLEOTIDE SEQUENCE [LARGE SCALE GENOMIC DNA]</scope>
    <source>
        <strain evidence="1 2">120-4 pot B 10/14</strain>
    </source>
</reference>
<name>A0ABN7VLC3_GIGMA</name>
<dbReference type="SUPFAM" id="SSF56784">
    <property type="entry name" value="HAD-like"/>
    <property type="match status" value="1"/>
</dbReference>
<proteinExistence type="predicted"/>
<dbReference type="Pfam" id="PF13419">
    <property type="entry name" value="HAD_2"/>
    <property type="match status" value="1"/>
</dbReference>
<dbReference type="InterPro" id="IPR023198">
    <property type="entry name" value="PGP-like_dom2"/>
</dbReference>
<sequence length="196" mass="23021">MGKTSLIFDLDGLLVNSEDEYFESISNLFAYYNVEYNWSIHATQLGLTRQESNEILINKINKSLKNKCLNVAELDNIRVRFAPKFNNIKLMPGAKEVVESLREIGVTKLFVNDIEVMECRNKYQAVMDRMSLSPNECLVIEDSPRGIYKAIEQNLKVIWIQDQKMKEYFDKNYKDLYENKNVYILELLNEVSMYLF</sequence>
<dbReference type="Gene3D" id="1.10.150.240">
    <property type="entry name" value="Putative phosphatase, domain 2"/>
    <property type="match status" value="1"/>
</dbReference>
<comment type="caution">
    <text evidence="1">The sequence shown here is derived from an EMBL/GenBank/DDBJ whole genome shotgun (WGS) entry which is preliminary data.</text>
</comment>
<accession>A0ABN7VLC3</accession>
<dbReference type="InterPro" id="IPR023214">
    <property type="entry name" value="HAD_sf"/>
</dbReference>
<dbReference type="PANTHER" id="PTHR18901">
    <property type="entry name" value="2-DEOXYGLUCOSE-6-PHOSPHATE PHOSPHATASE 2"/>
    <property type="match status" value="1"/>
</dbReference>
<gene>
    <name evidence="1" type="ORF">GMARGA_LOCUS20016</name>
</gene>
<dbReference type="Gene3D" id="3.40.50.1000">
    <property type="entry name" value="HAD superfamily/HAD-like"/>
    <property type="match status" value="2"/>
</dbReference>
<dbReference type="EMBL" id="CAJVQB010017183">
    <property type="protein sequence ID" value="CAG8783108.1"/>
    <property type="molecule type" value="Genomic_DNA"/>
</dbReference>
<dbReference type="InterPro" id="IPR036412">
    <property type="entry name" value="HAD-like_sf"/>
</dbReference>
<evidence type="ECO:0000313" key="1">
    <source>
        <dbReference type="EMBL" id="CAG8783108.1"/>
    </source>
</evidence>
<dbReference type="PANTHER" id="PTHR18901:SF38">
    <property type="entry name" value="PSEUDOURIDINE-5'-PHOSPHATASE"/>
    <property type="match status" value="1"/>
</dbReference>
<keyword evidence="2" id="KW-1185">Reference proteome</keyword>
<evidence type="ECO:0000313" key="2">
    <source>
        <dbReference type="Proteomes" id="UP000789901"/>
    </source>
</evidence>
<protein>
    <submittedName>
        <fullName evidence="1">19564_t:CDS:1</fullName>
    </submittedName>
</protein>
<organism evidence="1 2">
    <name type="scientific">Gigaspora margarita</name>
    <dbReference type="NCBI Taxonomy" id="4874"/>
    <lineage>
        <taxon>Eukaryota</taxon>
        <taxon>Fungi</taxon>
        <taxon>Fungi incertae sedis</taxon>
        <taxon>Mucoromycota</taxon>
        <taxon>Glomeromycotina</taxon>
        <taxon>Glomeromycetes</taxon>
        <taxon>Diversisporales</taxon>
        <taxon>Gigasporaceae</taxon>
        <taxon>Gigaspora</taxon>
    </lineage>
</organism>
<dbReference type="InterPro" id="IPR041492">
    <property type="entry name" value="HAD_2"/>
</dbReference>